<name>A0A2G1VXY8_9BACT</name>
<evidence type="ECO:0000259" key="1">
    <source>
        <dbReference type="Pfam" id="PF12146"/>
    </source>
</evidence>
<evidence type="ECO:0000313" key="2">
    <source>
        <dbReference type="EMBL" id="PHQ31648.1"/>
    </source>
</evidence>
<comment type="caution">
    <text evidence="2">The sequence shown here is derived from an EMBL/GenBank/DDBJ whole genome shotgun (WGS) entry which is preliminary data.</text>
</comment>
<dbReference type="OrthoDB" id="9806902at2"/>
<accession>A0A2G1VXY8</accession>
<dbReference type="Proteomes" id="UP000225740">
    <property type="component" value="Unassembled WGS sequence"/>
</dbReference>
<dbReference type="Gene3D" id="3.40.50.1820">
    <property type="entry name" value="alpha/beta hydrolase"/>
    <property type="match status" value="1"/>
</dbReference>
<feature type="domain" description="Serine aminopeptidase S33" evidence="1">
    <location>
        <begin position="32"/>
        <end position="261"/>
    </location>
</feature>
<keyword evidence="3" id="KW-1185">Reference proteome</keyword>
<reference evidence="2 3" key="1">
    <citation type="submission" date="2017-06" db="EMBL/GenBank/DDBJ databases">
        <title>Description of Rhodopirellula bahusiensis sp. nov.</title>
        <authorList>
            <person name="Kizina J."/>
            <person name="Harder J."/>
        </authorList>
    </citation>
    <scope>NUCLEOTIDE SEQUENCE [LARGE SCALE GENOMIC DNA]</scope>
    <source>
        <strain evidence="2 3">SWK21</strain>
    </source>
</reference>
<dbReference type="AlphaFoldDB" id="A0A2G1VXY8"/>
<dbReference type="Pfam" id="PF12146">
    <property type="entry name" value="Hydrolase_4"/>
    <property type="match status" value="1"/>
</dbReference>
<dbReference type="GeneID" id="90612057"/>
<dbReference type="EMBL" id="NIZW01000043">
    <property type="protein sequence ID" value="PHQ31648.1"/>
    <property type="molecule type" value="Genomic_DNA"/>
</dbReference>
<dbReference type="InterPro" id="IPR051044">
    <property type="entry name" value="MAG_DAG_Lipase"/>
</dbReference>
<proteinExistence type="predicted"/>
<dbReference type="SUPFAM" id="SSF53474">
    <property type="entry name" value="alpha/beta-Hydrolases"/>
    <property type="match status" value="1"/>
</dbReference>
<organism evidence="2 3">
    <name type="scientific">Rhodopirellula bahusiensis</name>
    <dbReference type="NCBI Taxonomy" id="2014065"/>
    <lineage>
        <taxon>Bacteria</taxon>
        <taxon>Pseudomonadati</taxon>
        <taxon>Planctomycetota</taxon>
        <taxon>Planctomycetia</taxon>
        <taxon>Pirellulales</taxon>
        <taxon>Pirellulaceae</taxon>
        <taxon>Rhodopirellula</taxon>
    </lineage>
</organism>
<gene>
    <name evidence="2" type="ORF">CEE69_29960</name>
</gene>
<dbReference type="RefSeq" id="WP_099264233.1">
    <property type="nucleotide sequence ID" value="NZ_NIZW01000043.1"/>
</dbReference>
<sequence length="283" mass="30909">MATQIESPTLVTPDGRELHCRHAGKSSAGLAFVVVHGLGEHSGCYDDFAERMTSLDRGVVLYDQNGHGRSPGARGDAPSFDTLVDDIAVALEFAAKTFPNAELVLLGHSMGGNLVLNHLLGRDYEYVRRAIVTNPMILPPNPPTRPQAFAAWLTGKLIPHIRLSASIEPTQLTQDTEALRSLAEDELIHEKLSIGIGSQLVNHGIWLIDHAKELNVKLLVLTGDEDELCDSNTTDEFIKKAGPSCHRVSLDGLRHSLLIEDERDLVYDAIEGWLLDTASLSIE</sequence>
<dbReference type="PANTHER" id="PTHR11614">
    <property type="entry name" value="PHOSPHOLIPASE-RELATED"/>
    <property type="match status" value="1"/>
</dbReference>
<protein>
    <submittedName>
        <fullName evidence="2">Lysophospholipase</fullName>
    </submittedName>
</protein>
<dbReference type="InterPro" id="IPR022742">
    <property type="entry name" value="Hydrolase_4"/>
</dbReference>
<evidence type="ECO:0000313" key="3">
    <source>
        <dbReference type="Proteomes" id="UP000225740"/>
    </source>
</evidence>
<dbReference type="InterPro" id="IPR029058">
    <property type="entry name" value="AB_hydrolase_fold"/>
</dbReference>